<gene>
    <name evidence="4" type="primary">ureD</name>
    <name evidence="5" type="ORF">KDW95_22230</name>
</gene>
<proteinExistence type="inferred from homology"/>
<comment type="similarity">
    <text evidence="1 4">Belongs to the UreD family.</text>
</comment>
<keyword evidence="4" id="KW-0963">Cytoplasm</keyword>
<reference evidence="5" key="1">
    <citation type="submission" date="2021-04" db="EMBL/GenBank/DDBJ databases">
        <title>Oceanospirillales bacteria with DddD are important DMSP degraders in coastal seawater.</title>
        <authorList>
            <person name="Liu J."/>
        </authorList>
    </citation>
    <scope>NUCLEOTIDE SEQUENCE</scope>
    <source>
        <strain evidence="5">D13-1</strain>
    </source>
</reference>
<dbReference type="EMBL" id="CP073347">
    <property type="protein sequence ID" value="UTW11923.1"/>
    <property type="molecule type" value="Genomic_DNA"/>
</dbReference>
<evidence type="ECO:0000256" key="1">
    <source>
        <dbReference type="ARBA" id="ARBA00007177"/>
    </source>
</evidence>
<comment type="subunit">
    <text evidence="4">UreD, UreF and UreG form a complex that acts as a GTP-hydrolysis-dependent molecular chaperone, activating the urease apoprotein by helping to assemble the nickel containing metallocenter of UreC. The UreE protein probably delivers the nickel.</text>
</comment>
<protein>
    <recommendedName>
        <fullName evidence="4">Urease accessory protein UreD</fullName>
    </recommendedName>
</protein>
<dbReference type="HAMAP" id="MF_01384">
    <property type="entry name" value="UreD"/>
    <property type="match status" value="1"/>
</dbReference>
<keyword evidence="3 4" id="KW-0143">Chaperone</keyword>
<organism evidence="5 6">
    <name type="scientific">Marinobacterium rhizophilum</name>
    <dbReference type="NCBI Taxonomy" id="420402"/>
    <lineage>
        <taxon>Bacteria</taxon>
        <taxon>Pseudomonadati</taxon>
        <taxon>Pseudomonadota</taxon>
        <taxon>Gammaproteobacteria</taxon>
        <taxon>Oceanospirillales</taxon>
        <taxon>Oceanospirillaceae</taxon>
        <taxon>Marinobacterium</taxon>
    </lineage>
</organism>
<dbReference type="Proteomes" id="UP001058461">
    <property type="component" value="Chromosome"/>
</dbReference>
<sequence>MNMQAAVQAERGWQARLELGYEARGGKTRLVHRSMYGPLAVQRPFYPQGGICHSYLLHPPGGVVGGDELEIDVRVADGAHALLTTPGATKFYRCAGLTAHQCQHLWVEDGGILEWLPQENIFFPGAASRLRSRIDVAAGGRFIGWELQCLGRPANGENFSHGRVDSRCELRFDGTRVLIDQLQVEGLDQFGAAAGMRGHAMAASLYALPATASTLEKVQSLIDEQFAAAAIGATLVDSVLAVRMLGQNTEDIQAVLIPVWELLRRELLGLESCPPRIWST</sequence>
<comment type="function">
    <text evidence="4">Required for maturation of urease via the functional incorporation of the urease nickel metallocenter.</text>
</comment>
<dbReference type="Pfam" id="PF01774">
    <property type="entry name" value="UreD"/>
    <property type="match status" value="1"/>
</dbReference>
<evidence type="ECO:0000313" key="6">
    <source>
        <dbReference type="Proteomes" id="UP001058461"/>
    </source>
</evidence>
<evidence type="ECO:0000256" key="2">
    <source>
        <dbReference type="ARBA" id="ARBA00022988"/>
    </source>
</evidence>
<name>A0ABY5HHU2_9GAMM</name>
<keyword evidence="6" id="KW-1185">Reference proteome</keyword>
<dbReference type="PANTHER" id="PTHR33643">
    <property type="entry name" value="UREASE ACCESSORY PROTEIN D"/>
    <property type="match status" value="1"/>
</dbReference>
<evidence type="ECO:0000256" key="3">
    <source>
        <dbReference type="ARBA" id="ARBA00023186"/>
    </source>
</evidence>
<comment type="subcellular location">
    <subcellularLocation>
        <location evidence="4">Cytoplasm</location>
    </subcellularLocation>
</comment>
<evidence type="ECO:0000256" key="4">
    <source>
        <dbReference type="HAMAP-Rule" id="MF_01384"/>
    </source>
</evidence>
<keyword evidence="2 4" id="KW-0996">Nickel insertion</keyword>
<dbReference type="InterPro" id="IPR002669">
    <property type="entry name" value="UreD"/>
</dbReference>
<accession>A0ABY5HHU2</accession>
<dbReference type="PANTHER" id="PTHR33643:SF1">
    <property type="entry name" value="UREASE ACCESSORY PROTEIN D"/>
    <property type="match status" value="1"/>
</dbReference>
<evidence type="ECO:0000313" key="5">
    <source>
        <dbReference type="EMBL" id="UTW11923.1"/>
    </source>
</evidence>